<feature type="domain" description="Carbohydrate kinase PfkB" evidence="9">
    <location>
        <begin position="15"/>
        <end position="117"/>
    </location>
</feature>
<dbReference type="AlphaFoldDB" id="A0A244CM33"/>
<organism evidence="10 11">
    <name type="scientific">Pseudoalteromonas ulvae</name>
    <dbReference type="NCBI Taxonomy" id="107327"/>
    <lineage>
        <taxon>Bacteria</taxon>
        <taxon>Pseudomonadati</taxon>
        <taxon>Pseudomonadota</taxon>
        <taxon>Gammaproteobacteria</taxon>
        <taxon>Alteromonadales</taxon>
        <taxon>Pseudoalteromonadaceae</taxon>
        <taxon>Pseudoalteromonas</taxon>
    </lineage>
</organism>
<evidence type="ECO:0000313" key="10">
    <source>
        <dbReference type="EMBL" id="OUL56652.1"/>
    </source>
</evidence>
<dbReference type="InterPro" id="IPR001805">
    <property type="entry name" value="Adenokinase"/>
</dbReference>
<dbReference type="GO" id="GO:0005524">
    <property type="term" value="F:ATP binding"/>
    <property type="evidence" value="ECO:0007669"/>
    <property type="project" value="UniProtKB-KW"/>
</dbReference>
<sequence length="138" mass="14804">MLFYDQAKRMPSNVTNEDNFGVFGHCSRQQLVSFYQAYCPELLIVKQGIEETLVLQQQALVGYPVLPAKQVVDTTAAGEAFSAGFLAEFLSGASIGQALPTVNLLASQVILAAGAIVDTCVLLRSLLVPISAEGCMYE</sequence>
<dbReference type="EMBL" id="MWPV01000005">
    <property type="protein sequence ID" value="OUL56652.1"/>
    <property type="molecule type" value="Genomic_DNA"/>
</dbReference>
<evidence type="ECO:0000256" key="7">
    <source>
        <dbReference type="ARBA" id="ARBA00022777"/>
    </source>
</evidence>
<evidence type="ECO:0000313" key="11">
    <source>
        <dbReference type="Proteomes" id="UP000194841"/>
    </source>
</evidence>
<accession>A0A244CM33</accession>
<evidence type="ECO:0000256" key="8">
    <source>
        <dbReference type="ARBA" id="ARBA00022840"/>
    </source>
</evidence>
<dbReference type="GO" id="GO:0004001">
    <property type="term" value="F:adenosine kinase activity"/>
    <property type="evidence" value="ECO:0007669"/>
    <property type="project" value="UniProtKB-EC"/>
</dbReference>
<dbReference type="SUPFAM" id="SSF53613">
    <property type="entry name" value="Ribokinase-like"/>
    <property type="match status" value="1"/>
</dbReference>
<evidence type="ECO:0000256" key="5">
    <source>
        <dbReference type="ARBA" id="ARBA00022726"/>
    </source>
</evidence>
<name>A0A244CM33_PSEDV</name>
<dbReference type="EC" id="2.7.1.20" evidence="3"/>
<proteinExistence type="predicted"/>
<evidence type="ECO:0000256" key="4">
    <source>
        <dbReference type="ARBA" id="ARBA00022679"/>
    </source>
</evidence>
<protein>
    <recommendedName>
        <fullName evidence="3">adenosine kinase</fullName>
        <ecNumber evidence="3">2.7.1.20</ecNumber>
    </recommendedName>
</protein>
<dbReference type="RefSeq" id="WP_086744907.1">
    <property type="nucleotide sequence ID" value="NZ_MWPV01000005.1"/>
</dbReference>
<dbReference type="Proteomes" id="UP000194841">
    <property type="component" value="Unassembled WGS sequence"/>
</dbReference>
<evidence type="ECO:0000256" key="1">
    <source>
        <dbReference type="ARBA" id="ARBA00001946"/>
    </source>
</evidence>
<keyword evidence="4" id="KW-0808">Transferase</keyword>
<evidence type="ECO:0000256" key="6">
    <source>
        <dbReference type="ARBA" id="ARBA00022741"/>
    </source>
</evidence>
<keyword evidence="7" id="KW-0418">Kinase</keyword>
<keyword evidence="6" id="KW-0547">Nucleotide-binding</keyword>
<gene>
    <name evidence="10" type="ORF">B1199_14845</name>
</gene>
<evidence type="ECO:0000256" key="2">
    <source>
        <dbReference type="ARBA" id="ARBA00004801"/>
    </source>
</evidence>
<dbReference type="Pfam" id="PF00294">
    <property type="entry name" value="PfkB"/>
    <property type="match status" value="1"/>
</dbReference>
<comment type="pathway">
    <text evidence="2">Purine metabolism; AMP biosynthesis via salvage pathway; AMP from adenosine: step 1/1.</text>
</comment>
<dbReference type="OrthoDB" id="9776822at2"/>
<dbReference type="GO" id="GO:0005829">
    <property type="term" value="C:cytosol"/>
    <property type="evidence" value="ECO:0007669"/>
    <property type="project" value="TreeGrafter"/>
</dbReference>
<dbReference type="GO" id="GO:0006166">
    <property type="term" value="P:purine ribonucleoside salvage"/>
    <property type="evidence" value="ECO:0007669"/>
    <property type="project" value="UniProtKB-KW"/>
</dbReference>
<dbReference type="PANTHER" id="PTHR45769">
    <property type="entry name" value="ADENOSINE KINASE"/>
    <property type="match status" value="1"/>
</dbReference>
<reference evidence="10 11" key="1">
    <citation type="submission" date="2017-02" db="EMBL/GenBank/DDBJ databases">
        <title>Pseudoalteromonas ulvae TC14 Genome.</title>
        <authorList>
            <person name="Molmeret M."/>
        </authorList>
    </citation>
    <scope>NUCLEOTIDE SEQUENCE [LARGE SCALE GENOMIC DNA]</scope>
    <source>
        <strain evidence="10">TC14</strain>
    </source>
</reference>
<comment type="cofactor">
    <cofactor evidence="1">
        <name>Mg(2+)</name>
        <dbReference type="ChEBI" id="CHEBI:18420"/>
    </cofactor>
</comment>
<keyword evidence="11" id="KW-1185">Reference proteome</keyword>
<keyword evidence="5" id="KW-0660">Purine salvage</keyword>
<dbReference type="GO" id="GO:0006144">
    <property type="term" value="P:purine nucleobase metabolic process"/>
    <property type="evidence" value="ECO:0007669"/>
    <property type="project" value="TreeGrafter"/>
</dbReference>
<dbReference type="Gene3D" id="3.40.1190.20">
    <property type="match status" value="1"/>
</dbReference>
<keyword evidence="8" id="KW-0067">ATP-binding</keyword>
<dbReference type="InterPro" id="IPR011611">
    <property type="entry name" value="PfkB_dom"/>
</dbReference>
<evidence type="ECO:0000259" key="9">
    <source>
        <dbReference type="Pfam" id="PF00294"/>
    </source>
</evidence>
<evidence type="ECO:0000256" key="3">
    <source>
        <dbReference type="ARBA" id="ARBA00012119"/>
    </source>
</evidence>
<comment type="caution">
    <text evidence="10">The sequence shown here is derived from an EMBL/GenBank/DDBJ whole genome shotgun (WGS) entry which is preliminary data.</text>
</comment>
<dbReference type="InterPro" id="IPR029056">
    <property type="entry name" value="Ribokinase-like"/>
</dbReference>
<dbReference type="PANTHER" id="PTHR45769:SF3">
    <property type="entry name" value="ADENOSINE KINASE"/>
    <property type="match status" value="1"/>
</dbReference>